<proteinExistence type="predicted"/>
<feature type="chain" id="PRO_5016306658" description="Ig-like domain-containing protein" evidence="1">
    <location>
        <begin position="20"/>
        <end position="398"/>
    </location>
</feature>
<keyword evidence="3" id="KW-1185">Reference proteome</keyword>
<comment type="caution">
    <text evidence="2">The sequence shown here is derived from an EMBL/GenBank/DDBJ whole genome shotgun (WGS) entry which is preliminary data.</text>
</comment>
<feature type="signal peptide" evidence="1">
    <location>
        <begin position="1"/>
        <end position="19"/>
    </location>
</feature>
<sequence length="398" mass="45228">MKSAILTTILFLIHGALFAQTAFEGTRIRVGEGRYTRSEDIKIYVKTPKNLIPKKIRASNYEDMRDSHWVGYTNEFVWTITKGDGLKTVYVQIADIDKNVSPIYSGSVTLDTTKPETPTVEFDTDSKYINGKQSLEIGVIISCPGGKYFMLSNTPSFHGVKWRAIKDDYLDWQLEDGNDGVRKIYVKSRDAAGNVSQISSDEIYVDRKAPFDCHVQINNGELYTLQQNKFVDLQLSARQADYVMVSTDENFSDAEWLPYRTSMDFQLKGEDGEKTVFVKFKDEAGNESTICSDNIIVDTKAPQYINVLIDGGANQTTHINKMVTLEINTETDVEYIMISNTPSFQQAHWRRLHDRHEWQLSGEEDGMRYIYVKVKDKAGNISSPIRASIKLVRGMGIR</sequence>
<dbReference type="RefSeq" id="WP_109619097.1">
    <property type="nucleotide sequence ID" value="NZ_QGDO01000003.1"/>
</dbReference>
<gene>
    <name evidence="2" type="ORF">BC781_103534</name>
</gene>
<dbReference type="OrthoDB" id="977843at2"/>
<protein>
    <recommendedName>
        <fullName evidence="4">Ig-like domain-containing protein</fullName>
    </recommendedName>
</protein>
<organism evidence="2 3">
    <name type="scientific">Sediminitomix flava</name>
    <dbReference type="NCBI Taxonomy" id="379075"/>
    <lineage>
        <taxon>Bacteria</taxon>
        <taxon>Pseudomonadati</taxon>
        <taxon>Bacteroidota</taxon>
        <taxon>Cytophagia</taxon>
        <taxon>Cytophagales</taxon>
        <taxon>Flammeovirgaceae</taxon>
        <taxon>Sediminitomix</taxon>
    </lineage>
</organism>
<evidence type="ECO:0000313" key="3">
    <source>
        <dbReference type="Proteomes" id="UP000245535"/>
    </source>
</evidence>
<evidence type="ECO:0000313" key="2">
    <source>
        <dbReference type="EMBL" id="PWJ42282.1"/>
    </source>
</evidence>
<keyword evidence="1" id="KW-0732">Signal</keyword>
<accession>A0A315ZAH2</accession>
<dbReference type="EMBL" id="QGDO01000003">
    <property type="protein sequence ID" value="PWJ42282.1"/>
    <property type="molecule type" value="Genomic_DNA"/>
</dbReference>
<dbReference type="Proteomes" id="UP000245535">
    <property type="component" value="Unassembled WGS sequence"/>
</dbReference>
<reference evidence="2 3" key="1">
    <citation type="submission" date="2018-03" db="EMBL/GenBank/DDBJ databases">
        <title>Genomic Encyclopedia of Archaeal and Bacterial Type Strains, Phase II (KMG-II): from individual species to whole genera.</title>
        <authorList>
            <person name="Goeker M."/>
        </authorList>
    </citation>
    <scope>NUCLEOTIDE SEQUENCE [LARGE SCALE GENOMIC DNA]</scope>
    <source>
        <strain evidence="2 3">DSM 28229</strain>
    </source>
</reference>
<evidence type="ECO:0008006" key="4">
    <source>
        <dbReference type="Google" id="ProtNLM"/>
    </source>
</evidence>
<evidence type="ECO:0000256" key="1">
    <source>
        <dbReference type="SAM" id="SignalP"/>
    </source>
</evidence>
<dbReference type="AlphaFoldDB" id="A0A315ZAH2"/>
<name>A0A315ZAH2_SEDFL</name>